<feature type="chain" id="PRO_5012511583" evidence="1">
    <location>
        <begin position="23"/>
        <end position="318"/>
    </location>
</feature>
<keyword evidence="1" id="KW-0732">Signal</keyword>
<evidence type="ECO:0000313" key="3">
    <source>
        <dbReference type="Proteomes" id="UP000215413"/>
    </source>
</evidence>
<dbReference type="InterPro" id="IPR009343">
    <property type="entry name" value="DUF1002"/>
</dbReference>
<gene>
    <name evidence="2" type="ORF">B9N49_03720</name>
</gene>
<dbReference type="AlphaFoldDB" id="A0A233V4X6"/>
<dbReference type="EMBL" id="NDYC01000019">
    <property type="protein sequence ID" value="OXZ27444.1"/>
    <property type="molecule type" value="Genomic_DNA"/>
</dbReference>
<name>A0A233V4X6_FINMA</name>
<protein>
    <submittedName>
        <fullName evidence="2">Inosine-5-monophosphate dehydrogenase</fullName>
    </submittedName>
</protein>
<accession>A0A233V4X6</accession>
<reference evidence="3" key="1">
    <citation type="submission" date="2017-04" db="EMBL/GenBank/DDBJ databases">
        <title>Finegoldia magna isolated from orthopedic joint implant-associated infections.</title>
        <authorList>
            <person name="Bjorklund S."/>
            <person name="Bruggemann H."/>
            <person name="Jensen A."/>
            <person name="Hellmark B."/>
            <person name="Soderquist B."/>
        </authorList>
    </citation>
    <scope>NUCLEOTIDE SEQUENCE [LARGE SCALE GENOMIC DNA]</scope>
    <source>
        <strain evidence="3">CCUG 54800</strain>
    </source>
</reference>
<evidence type="ECO:0000256" key="1">
    <source>
        <dbReference type="SAM" id="SignalP"/>
    </source>
</evidence>
<sequence>MKKITVFLLAILISLSSTISFAGEIDTKVVDERWGKQTFVYGESLDKSQIRKTKGLLNIEDDDNIKSVMVTYNDLLKYIGGDDSNPGSMISSVLVKKENKNKGIKVNITTPKNITLITEKQYENAAITAGVKDCTIMVAAVRPVTGESALTGVFKAFESNGEKLDSDRIKVAQEELEVVSDINKENKDKNDFNRDKLNDVIVVIKDNIANININNNGQAPTLEEIKKIVNDAIKENNLENVITEDQKQELVNFFEKYSNVKSIDSKDIKDELSNISGKVIEGAKDIYKKAEDAGIIDKIINFFSSIIKSIADSFDSNK</sequence>
<proteinExistence type="predicted"/>
<feature type="signal peptide" evidence="1">
    <location>
        <begin position="1"/>
        <end position="22"/>
    </location>
</feature>
<dbReference type="Pfam" id="PF06207">
    <property type="entry name" value="DUF1002"/>
    <property type="match status" value="1"/>
</dbReference>
<organism evidence="2 3">
    <name type="scientific">Finegoldia magna</name>
    <name type="common">Peptostreptococcus magnus</name>
    <dbReference type="NCBI Taxonomy" id="1260"/>
    <lineage>
        <taxon>Bacteria</taxon>
        <taxon>Bacillati</taxon>
        <taxon>Bacillota</taxon>
        <taxon>Tissierellia</taxon>
        <taxon>Tissierellales</taxon>
        <taxon>Peptoniphilaceae</taxon>
        <taxon>Finegoldia</taxon>
    </lineage>
</organism>
<evidence type="ECO:0000313" key="2">
    <source>
        <dbReference type="EMBL" id="OXZ27444.1"/>
    </source>
</evidence>
<comment type="caution">
    <text evidence="2">The sequence shown here is derived from an EMBL/GenBank/DDBJ whole genome shotgun (WGS) entry which is preliminary data.</text>
</comment>
<dbReference type="RefSeq" id="WP_094205574.1">
    <property type="nucleotide sequence ID" value="NZ_JAWGQT010000003.1"/>
</dbReference>
<dbReference type="Proteomes" id="UP000215413">
    <property type="component" value="Unassembled WGS sequence"/>
</dbReference>